<dbReference type="InterPro" id="IPR012347">
    <property type="entry name" value="Ferritin-like"/>
</dbReference>
<reference evidence="4" key="1">
    <citation type="submission" date="2024-03" db="EMBL/GenBank/DDBJ databases">
        <title>Chitinophaga horti sp. nov., isolated from garden soil.</title>
        <authorList>
            <person name="Lee D.S."/>
            <person name="Han D.M."/>
            <person name="Baek J.H."/>
            <person name="Choi D.G."/>
            <person name="Jeon J.H."/>
            <person name="Jeon C.O."/>
        </authorList>
    </citation>
    <scope>NUCLEOTIDE SEQUENCE [LARGE SCALE GENOMIC DNA]</scope>
    <source>
        <strain evidence="4">GPA1</strain>
    </source>
</reference>
<feature type="transmembrane region" description="Helical" evidence="1">
    <location>
        <begin position="82"/>
        <end position="99"/>
    </location>
</feature>
<name>A0ABZ2YM00_9BACT</name>
<dbReference type="Pfam" id="PF03713">
    <property type="entry name" value="DUF305"/>
    <property type="match status" value="1"/>
</dbReference>
<keyword evidence="4" id="KW-1185">Reference proteome</keyword>
<accession>A0ABZ2YM00</accession>
<keyword evidence="1" id="KW-0472">Membrane</keyword>
<organism evidence="3 4">
    <name type="scientific">Chitinophaga pollutisoli</name>
    <dbReference type="NCBI Taxonomy" id="3133966"/>
    <lineage>
        <taxon>Bacteria</taxon>
        <taxon>Pseudomonadati</taxon>
        <taxon>Bacteroidota</taxon>
        <taxon>Chitinophagia</taxon>
        <taxon>Chitinophagales</taxon>
        <taxon>Chitinophagaceae</taxon>
        <taxon>Chitinophaga</taxon>
    </lineage>
</organism>
<evidence type="ECO:0000313" key="3">
    <source>
        <dbReference type="EMBL" id="WZN40725.1"/>
    </source>
</evidence>
<evidence type="ECO:0000256" key="1">
    <source>
        <dbReference type="SAM" id="Phobius"/>
    </source>
</evidence>
<dbReference type="EMBL" id="CP149822">
    <property type="protein sequence ID" value="WZN40725.1"/>
    <property type="molecule type" value="Genomic_DNA"/>
</dbReference>
<dbReference type="InterPro" id="IPR005183">
    <property type="entry name" value="DUF305_CopM-like"/>
</dbReference>
<sequence length="166" mass="18979">MEKENSKGMQHGEHNKHYRSLLVMVILSFISMYILMYAMVDTFSNVIPNVNQFYMAGLMASPMLIIELIIMRSMYMNKKLNGLLLATGSLALVIFYLLIRQQAAVSDRQFLRSMIPHHAAAILMAKEAAVTDPEIKELCRTIITSQQAEIDQMKAKLKELKSERPR</sequence>
<protein>
    <submittedName>
        <fullName evidence="3">DUF305 domain-containing protein</fullName>
    </submittedName>
</protein>
<dbReference type="Proteomes" id="UP001485459">
    <property type="component" value="Chromosome"/>
</dbReference>
<dbReference type="RefSeq" id="WP_205687072.1">
    <property type="nucleotide sequence ID" value="NZ_CP149822.1"/>
</dbReference>
<evidence type="ECO:0000259" key="2">
    <source>
        <dbReference type="Pfam" id="PF03713"/>
    </source>
</evidence>
<dbReference type="PANTHER" id="PTHR36933">
    <property type="entry name" value="SLL0788 PROTEIN"/>
    <property type="match status" value="1"/>
</dbReference>
<feature type="transmembrane region" description="Helical" evidence="1">
    <location>
        <begin position="52"/>
        <end position="70"/>
    </location>
</feature>
<dbReference type="Gene3D" id="1.20.1260.10">
    <property type="match status" value="1"/>
</dbReference>
<dbReference type="PANTHER" id="PTHR36933:SF1">
    <property type="entry name" value="SLL0788 PROTEIN"/>
    <property type="match status" value="1"/>
</dbReference>
<proteinExistence type="predicted"/>
<gene>
    <name evidence="3" type="ORF">WJU16_22435</name>
</gene>
<evidence type="ECO:0000313" key="4">
    <source>
        <dbReference type="Proteomes" id="UP001485459"/>
    </source>
</evidence>
<keyword evidence="1" id="KW-1133">Transmembrane helix</keyword>
<feature type="domain" description="DUF305" evidence="2">
    <location>
        <begin position="98"/>
        <end position="155"/>
    </location>
</feature>
<keyword evidence="1" id="KW-0812">Transmembrane</keyword>
<feature type="transmembrane region" description="Helical" evidence="1">
    <location>
        <begin position="21"/>
        <end position="40"/>
    </location>
</feature>